<proteinExistence type="predicted"/>
<organism evidence="1">
    <name type="scientific">bioreactor metagenome</name>
    <dbReference type="NCBI Taxonomy" id="1076179"/>
    <lineage>
        <taxon>unclassified sequences</taxon>
        <taxon>metagenomes</taxon>
        <taxon>ecological metagenomes</taxon>
    </lineage>
</organism>
<evidence type="ECO:0000313" key="1">
    <source>
        <dbReference type="EMBL" id="MPN59631.1"/>
    </source>
</evidence>
<comment type="caution">
    <text evidence="1">The sequence shown here is derived from an EMBL/GenBank/DDBJ whole genome shotgun (WGS) entry which is preliminary data.</text>
</comment>
<dbReference type="AlphaFoldDB" id="A0A645J7N8"/>
<reference evidence="1" key="1">
    <citation type="submission" date="2019-08" db="EMBL/GenBank/DDBJ databases">
        <authorList>
            <person name="Kucharzyk K."/>
            <person name="Murdoch R.W."/>
            <person name="Higgins S."/>
            <person name="Loffler F."/>
        </authorList>
    </citation>
    <scope>NUCLEOTIDE SEQUENCE</scope>
</reference>
<accession>A0A645J7N8</accession>
<protein>
    <submittedName>
        <fullName evidence="1">Uncharacterized protein</fullName>
    </submittedName>
</protein>
<dbReference type="EMBL" id="VSSQ01133867">
    <property type="protein sequence ID" value="MPN59631.1"/>
    <property type="molecule type" value="Genomic_DNA"/>
</dbReference>
<name>A0A645J7N8_9ZZZZ</name>
<gene>
    <name evidence="1" type="ORF">SDC9_207352</name>
</gene>
<sequence>MSEGLLRQLPAVIVDDQGSVVCPVGSLQALVVLEEVHKASGYCGPYGRSLPHDPATVHVDGDVHFFCPRSGYADGLLYLEPCELRGIDLYGGLVDGNLAGTFFDHCPGDSRLPLSACVDSVHWITLCWTPDIWIRHQGSCICR</sequence>